<evidence type="ECO:0000256" key="1">
    <source>
        <dbReference type="SAM" id="MobiDB-lite"/>
    </source>
</evidence>
<accession>A0A6A7AJ42</accession>
<protein>
    <submittedName>
        <fullName evidence="2">Uncharacterized protein</fullName>
    </submittedName>
</protein>
<proteinExistence type="predicted"/>
<name>A0A6A7AJ42_9PLEO</name>
<organism evidence="2 3">
    <name type="scientific">Ophiobolus disseminans</name>
    <dbReference type="NCBI Taxonomy" id="1469910"/>
    <lineage>
        <taxon>Eukaryota</taxon>
        <taxon>Fungi</taxon>
        <taxon>Dikarya</taxon>
        <taxon>Ascomycota</taxon>
        <taxon>Pezizomycotina</taxon>
        <taxon>Dothideomycetes</taxon>
        <taxon>Pleosporomycetidae</taxon>
        <taxon>Pleosporales</taxon>
        <taxon>Pleosporineae</taxon>
        <taxon>Phaeosphaeriaceae</taxon>
        <taxon>Ophiobolus</taxon>
    </lineage>
</organism>
<dbReference type="Proteomes" id="UP000799424">
    <property type="component" value="Unassembled WGS sequence"/>
</dbReference>
<feature type="compositionally biased region" description="Polar residues" evidence="1">
    <location>
        <begin position="79"/>
        <end position="94"/>
    </location>
</feature>
<dbReference type="EMBL" id="MU006217">
    <property type="protein sequence ID" value="KAF2832707.1"/>
    <property type="molecule type" value="Genomic_DNA"/>
</dbReference>
<keyword evidence="3" id="KW-1185">Reference proteome</keyword>
<evidence type="ECO:0000313" key="3">
    <source>
        <dbReference type="Proteomes" id="UP000799424"/>
    </source>
</evidence>
<dbReference type="AlphaFoldDB" id="A0A6A7AJ42"/>
<gene>
    <name evidence="2" type="ORF">CC86DRAFT_93123</name>
</gene>
<feature type="region of interest" description="Disordered" evidence="1">
    <location>
        <begin position="45"/>
        <end position="113"/>
    </location>
</feature>
<evidence type="ECO:0000313" key="2">
    <source>
        <dbReference type="EMBL" id="KAF2832707.1"/>
    </source>
</evidence>
<feature type="compositionally biased region" description="Polar residues" evidence="1">
    <location>
        <begin position="54"/>
        <end position="69"/>
    </location>
</feature>
<reference evidence="2" key="1">
    <citation type="journal article" date="2020" name="Stud. Mycol.">
        <title>101 Dothideomycetes genomes: a test case for predicting lifestyles and emergence of pathogens.</title>
        <authorList>
            <person name="Haridas S."/>
            <person name="Albert R."/>
            <person name="Binder M."/>
            <person name="Bloem J."/>
            <person name="Labutti K."/>
            <person name="Salamov A."/>
            <person name="Andreopoulos B."/>
            <person name="Baker S."/>
            <person name="Barry K."/>
            <person name="Bills G."/>
            <person name="Bluhm B."/>
            <person name="Cannon C."/>
            <person name="Castanera R."/>
            <person name="Culley D."/>
            <person name="Daum C."/>
            <person name="Ezra D."/>
            <person name="Gonzalez J."/>
            <person name="Henrissat B."/>
            <person name="Kuo A."/>
            <person name="Liang C."/>
            <person name="Lipzen A."/>
            <person name="Lutzoni F."/>
            <person name="Magnuson J."/>
            <person name="Mondo S."/>
            <person name="Nolan M."/>
            <person name="Ohm R."/>
            <person name="Pangilinan J."/>
            <person name="Park H.-J."/>
            <person name="Ramirez L."/>
            <person name="Alfaro M."/>
            <person name="Sun H."/>
            <person name="Tritt A."/>
            <person name="Yoshinaga Y."/>
            <person name="Zwiers L.-H."/>
            <person name="Turgeon B."/>
            <person name="Goodwin S."/>
            <person name="Spatafora J."/>
            <person name="Crous P."/>
            <person name="Grigoriev I."/>
        </authorList>
    </citation>
    <scope>NUCLEOTIDE SEQUENCE</scope>
    <source>
        <strain evidence="2">CBS 113818</strain>
    </source>
</reference>
<sequence length="153" mass="16873">MTARDATELPSVIITVRIYGIWFSATRPCHSKCTRSANVLAQEMERDTPERPIYNSNYDARTNTFTSLPSDRDDGGTLYSRSNCSKPFSTTNDISPTFPTPSPPHPRVSATAGASGASSSDYFISAIFQALQHLTTTTFSKRLIPRRSFRVGT</sequence>